<feature type="region of interest" description="Disordered" evidence="3">
    <location>
        <begin position="466"/>
        <end position="486"/>
    </location>
</feature>
<protein>
    <submittedName>
        <fullName evidence="6">Proclotting enzyme-like 2</fullName>
    </submittedName>
</protein>
<keyword evidence="7" id="KW-1185">Reference proteome</keyword>
<feature type="compositionally biased region" description="Polar residues" evidence="3">
    <location>
        <begin position="466"/>
        <end position="480"/>
    </location>
</feature>
<dbReference type="InterPro" id="IPR051487">
    <property type="entry name" value="Ser/Thr_Proteases_Immune/Dev"/>
</dbReference>
<evidence type="ECO:0000313" key="7">
    <source>
        <dbReference type="Proteomes" id="UP000747542"/>
    </source>
</evidence>
<organism evidence="6 7">
    <name type="scientific">Homarus americanus</name>
    <name type="common">American lobster</name>
    <dbReference type="NCBI Taxonomy" id="6706"/>
    <lineage>
        <taxon>Eukaryota</taxon>
        <taxon>Metazoa</taxon>
        <taxon>Ecdysozoa</taxon>
        <taxon>Arthropoda</taxon>
        <taxon>Crustacea</taxon>
        <taxon>Multicrustacea</taxon>
        <taxon>Malacostraca</taxon>
        <taxon>Eumalacostraca</taxon>
        <taxon>Eucarida</taxon>
        <taxon>Decapoda</taxon>
        <taxon>Pleocyemata</taxon>
        <taxon>Astacidea</taxon>
        <taxon>Nephropoidea</taxon>
        <taxon>Nephropidae</taxon>
        <taxon>Homarus</taxon>
    </lineage>
</organism>
<dbReference type="SUPFAM" id="SSF50494">
    <property type="entry name" value="Trypsin-like serine proteases"/>
    <property type="match status" value="1"/>
</dbReference>
<reference evidence="6" key="1">
    <citation type="journal article" date="2021" name="Sci. Adv.">
        <title>The American lobster genome reveals insights on longevity, neural, and immune adaptations.</title>
        <authorList>
            <person name="Polinski J.M."/>
            <person name="Zimin A.V."/>
            <person name="Clark K.F."/>
            <person name="Kohn A.B."/>
            <person name="Sadowski N."/>
            <person name="Timp W."/>
            <person name="Ptitsyn A."/>
            <person name="Khanna P."/>
            <person name="Romanova D.Y."/>
            <person name="Williams P."/>
            <person name="Greenwood S.J."/>
            <person name="Moroz L.L."/>
            <person name="Walt D.R."/>
            <person name="Bodnar A.G."/>
        </authorList>
    </citation>
    <scope>NUCLEOTIDE SEQUENCE</scope>
    <source>
        <strain evidence="6">GMGI-L3</strain>
    </source>
</reference>
<evidence type="ECO:0000259" key="5">
    <source>
        <dbReference type="PROSITE" id="PS50240"/>
    </source>
</evidence>
<dbReference type="InterPro" id="IPR001254">
    <property type="entry name" value="Trypsin_dom"/>
</dbReference>
<keyword evidence="1" id="KW-1015">Disulfide bond</keyword>
<dbReference type="SMART" id="SM00020">
    <property type="entry name" value="Tryp_SPc"/>
    <property type="match status" value="1"/>
</dbReference>
<dbReference type="Pfam" id="PF00089">
    <property type="entry name" value="Trypsin"/>
    <property type="match status" value="1"/>
</dbReference>
<dbReference type="Gene3D" id="2.40.10.10">
    <property type="entry name" value="Trypsin-like serine proteases"/>
    <property type="match status" value="1"/>
</dbReference>
<evidence type="ECO:0000256" key="1">
    <source>
        <dbReference type="ARBA" id="ARBA00023157"/>
    </source>
</evidence>
<dbReference type="InterPro" id="IPR009003">
    <property type="entry name" value="Peptidase_S1_PA"/>
</dbReference>
<comment type="similarity">
    <text evidence="2">Belongs to the peptidase S1 family. CLIP subfamily.</text>
</comment>
<dbReference type="PANTHER" id="PTHR24256">
    <property type="entry name" value="TRYPTASE-RELATED"/>
    <property type="match status" value="1"/>
</dbReference>
<keyword evidence="4" id="KW-0732">Signal</keyword>
<accession>A0A8J5N963</accession>
<feature type="non-terminal residue" evidence="6">
    <location>
        <position position="1"/>
    </location>
</feature>
<dbReference type="InterPro" id="IPR043504">
    <property type="entry name" value="Peptidase_S1_PA_chymotrypsin"/>
</dbReference>
<evidence type="ECO:0000256" key="4">
    <source>
        <dbReference type="SAM" id="SignalP"/>
    </source>
</evidence>
<gene>
    <name evidence="6" type="primary">Pce-L2</name>
    <name evidence="6" type="ORF">Hamer_G001171</name>
</gene>
<dbReference type="GO" id="GO:0004252">
    <property type="term" value="F:serine-type endopeptidase activity"/>
    <property type="evidence" value="ECO:0007669"/>
    <property type="project" value="InterPro"/>
</dbReference>
<proteinExistence type="inferred from homology"/>
<feature type="signal peptide" evidence="4">
    <location>
        <begin position="1"/>
        <end position="19"/>
    </location>
</feature>
<dbReference type="AlphaFoldDB" id="A0A8J5N963"/>
<dbReference type="GO" id="GO:0006508">
    <property type="term" value="P:proteolysis"/>
    <property type="evidence" value="ECO:0007669"/>
    <property type="project" value="InterPro"/>
</dbReference>
<dbReference type="EMBL" id="JAHLQT010006108">
    <property type="protein sequence ID" value="KAG7175163.1"/>
    <property type="molecule type" value="Genomic_DNA"/>
</dbReference>
<evidence type="ECO:0000256" key="3">
    <source>
        <dbReference type="SAM" id="MobiDB-lite"/>
    </source>
</evidence>
<comment type="caution">
    <text evidence="6">The sequence shown here is derived from an EMBL/GenBank/DDBJ whole genome shotgun (WGS) entry which is preliminary data.</text>
</comment>
<feature type="chain" id="PRO_5035278850" evidence="4">
    <location>
        <begin position="20"/>
        <end position="486"/>
    </location>
</feature>
<name>A0A8J5N963_HOMAM</name>
<dbReference type="PROSITE" id="PS50240">
    <property type="entry name" value="TRYPSIN_DOM"/>
    <property type="match status" value="1"/>
</dbReference>
<evidence type="ECO:0000313" key="6">
    <source>
        <dbReference type="EMBL" id="KAG7175163.1"/>
    </source>
</evidence>
<dbReference type="Proteomes" id="UP000747542">
    <property type="component" value="Unassembled WGS sequence"/>
</dbReference>
<feature type="domain" description="Peptidase S1" evidence="5">
    <location>
        <begin position="316"/>
        <end position="486"/>
    </location>
</feature>
<evidence type="ECO:0000256" key="2">
    <source>
        <dbReference type="ARBA" id="ARBA00024195"/>
    </source>
</evidence>
<sequence>MSARRIMAAVAAIMAVTWAAGGVWVAAEGEAERFFLRPPSLLSNLQAQMKPLLTAHMNFGPEPRTDTRTEVTCGEESVARVTVWQNTHYPQGEGYLPGLCTLTLNPQQDTCALRINFDDLTFNSTSDTSYGHHGCAHNSPSFKMSYDHCVSPVLCTDLTGYEGILEVVSPGKKMPLVLLLELDPKREFKFRLTITTVSCDDVKPYKSPSICGIKNDMTNPPTTTTHSDLSYDHRFASVKAFAADQNETLLARSISVHAGQHREPRGRKRPNKLDIARRRSVVKKLRNKSDILSQSLASGIETGLVRVSSAGRQQHRLQGMEPDIGEWPWMVVIERRKVTPNPMMYMKEEEQKELKPCTGVLVDRSHVLTSATCFIDPYRDVSVRVAGLRVLVGDHDYNREDETVHLPIDVSKVTFPLTFDHKSSSHNLAVLTLATPVHYTINIRPICLPVHYNSFPRQDGVVSGWSSEPSDYGNSHQSSLMVADVE</sequence>